<protein>
    <submittedName>
        <fullName evidence="1">Uncharacterized protein</fullName>
    </submittedName>
</protein>
<gene>
    <name evidence="1" type="ORF">B8V81_2811</name>
</gene>
<dbReference type="Proteomes" id="UP000234789">
    <property type="component" value="Unassembled WGS sequence"/>
</dbReference>
<evidence type="ECO:0000313" key="1">
    <source>
        <dbReference type="EMBL" id="PLT44380.1"/>
    </source>
</evidence>
<dbReference type="AlphaFoldDB" id="A0A2N5N214"/>
<sequence>MSEPLRPFGTLPDQLIHALAPPHVRYSPSLAMNCDKL</sequence>
<evidence type="ECO:0000313" key="2">
    <source>
        <dbReference type="Proteomes" id="UP000234789"/>
    </source>
</evidence>
<accession>A0A2N5N214</accession>
<comment type="caution">
    <text evidence="1">The sequence shown here is derived from an EMBL/GenBank/DDBJ whole genome shotgun (WGS) entry which is preliminary data.</text>
</comment>
<dbReference type="EMBL" id="NFEZ01000004">
    <property type="protein sequence ID" value="PLT44380.1"/>
    <property type="molecule type" value="Genomic_DNA"/>
</dbReference>
<organism evidence="1 2">
    <name type="scientific">Paenibacillus pasadenensis</name>
    <dbReference type="NCBI Taxonomy" id="217090"/>
    <lineage>
        <taxon>Bacteria</taxon>
        <taxon>Bacillati</taxon>
        <taxon>Bacillota</taxon>
        <taxon>Bacilli</taxon>
        <taxon>Bacillales</taxon>
        <taxon>Paenibacillaceae</taxon>
        <taxon>Paenibacillus</taxon>
    </lineage>
</organism>
<name>A0A2N5N214_9BACL</name>
<proteinExistence type="predicted"/>
<reference evidence="1 2" key="1">
    <citation type="submission" date="2017-05" db="EMBL/GenBank/DDBJ databases">
        <title>Functional genome analysis of Paenibacillus pasadenensis strain R16: insights on endophytic life style and antifungal activity.</title>
        <authorList>
            <person name="Passera A."/>
            <person name="Marcolungo L."/>
            <person name="Casati P."/>
            <person name="Brasca M."/>
            <person name="Quaglino F."/>
            <person name="Delledonne M."/>
        </authorList>
    </citation>
    <scope>NUCLEOTIDE SEQUENCE [LARGE SCALE GENOMIC DNA]</scope>
    <source>
        <strain evidence="1 2">R16</strain>
    </source>
</reference>
<keyword evidence="2" id="KW-1185">Reference proteome</keyword>